<reference evidence="7 8" key="1">
    <citation type="submission" date="2006-03" db="EMBL/GenBank/DDBJ databases">
        <authorList>
            <person name="Pinhassi J."/>
            <person name="Pedros-Alio C."/>
            <person name="Ferriera S."/>
            <person name="Johnson J."/>
            <person name="Kravitz S."/>
            <person name="Halpern A."/>
            <person name="Remington K."/>
            <person name="Beeson K."/>
            <person name="Tran B."/>
            <person name="Rogers Y.-H."/>
            <person name="Friedman R."/>
            <person name="Venter J.C."/>
        </authorList>
    </citation>
    <scope>NUCLEOTIDE SEQUENCE [LARGE SCALE GENOMIC DNA]</scope>
    <source>
        <strain evidence="7 8">RED65</strain>
    </source>
</reference>
<dbReference type="AlphaFoldDB" id="Q1N0V9"/>
<dbReference type="HAMAP" id="MF_01328_B">
    <property type="entry name" value="Ribosomal_uL4_B"/>
    <property type="match status" value="1"/>
</dbReference>
<dbReference type="PANTHER" id="PTHR10746:SF6">
    <property type="entry name" value="LARGE RIBOSOMAL SUBUNIT PROTEIN UL4M"/>
    <property type="match status" value="1"/>
</dbReference>
<proteinExistence type="inferred from homology"/>
<name>Q1N0V9_9GAMM</name>
<protein>
    <recommendedName>
        <fullName evidence="4 5">Large ribosomal subunit protein uL4</fullName>
    </recommendedName>
</protein>
<dbReference type="GO" id="GO:0005840">
    <property type="term" value="C:ribosome"/>
    <property type="evidence" value="ECO:0007669"/>
    <property type="project" value="UniProtKB-KW"/>
</dbReference>
<keyword evidence="5" id="KW-0699">rRNA-binding</keyword>
<dbReference type="NCBIfam" id="TIGR03953">
    <property type="entry name" value="rplD_bact"/>
    <property type="match status" value="1"/>
</dbReference>
<evidence type="ECO:0000256" key="5">
    <source>
        <dbReference type="HAMAP-Rule" id="MF_01328"/>
    </source>
</evidence>
<dbReference type="Gene3D" id="3.40.1370.10">
    <property type="match status" value="1"/>
</dbReference>
<evidence type="ECO:0000256" key="6">
    <source>
        <dbReference type="SAM" id="MobiDB-lite"/>
    </source>
</evidence>
<evidence type="ECO:0000256" key="2">
    <source>
        <dbReference type="ARBA" id="ARBA00022980"/>
    </source>
</evidence>
<keyword evidence="3 5" id="KW-0687">Ribonucleoprotein</keyword>
<gene>
    <name evidence="5" type="primary">rplD</name>
    <name evidence="7" type="ORF">RED65_14177</name>
</gene>
<comment type="subunit">
    <text evidence="5">Part of the 50S ribosomal subunit.</text>
</comment>
<dbReference type="Pfam" id="PF00573">
    <property type="entry name" value="Ribosomal_L4"/>
    <property type="match status" value="1"/>
</dbReference>
<dbReference type="GO" id="GO:0006412">
    <property type="term" value="P:translation"/>
    <property type="evidence" value="ECO:0007669"/>
    <property type="project" value="UniProtKB-UniRule"/>
</dbReference>
<dbReference type="OrthoDB" id="9803201at2"/>
<dbReference type="EMBL" id="AAQH01000012">
    <property type="protein sequence ID" value="EAT11915.1"/>
    <property type="molecule type" value="Genomic_DNA"/>
</dbReference>
<comment type="similarity">
    <text evidence="1 5">Belongs to the universal ribosomal protein uL4 family.</text>
</comment>
<dbReference type="STRING" id="207949.RED65_14177"/>
<dbReference type="InterPro" id="IPR023574">
    <property type="entry name" value="Ribosomal_uL4_dom_sf"/>
</dbReference>
<keyword evidence="8" id="KW-1185">Reference proteome</keyword>
<dbReference type="GO" id="GO:0003735">
    <property type="term" value="F:structural constituent of ribosome"/>
    <property type="evidence" value="ECO:0007669"/>
    <property type="project" value="InterPro"/>
</dbReference>
<evidence type="ECO:0000256" key="4">
    <source>
        <dbReference type="ARBA" id="ARBA00035244"/>
    </source>
</evidence>
<keyword evidence="5" id="KW-0694">RNA-binding</keyword>
<keyword evidence="2 5" id="KW-0689">Ribosomal protein</keyword>
<comment type="function">
    <text evidence="5">Forms part of the polypeptide exit tunnel.</text>
</comment>
<evidence type="ECO:0000256" key="1">
    <source>
        <dbReference type="ARBA" id="ARBA00010528"/>
    </source>
</evidence>
<dbReference type="InterPro" id="IPR002136">
    <property type="entry name" value="Ribosomal_uL4"/>
</dbReference>
<accession>Q1N0V9</accession>
<dbReference type="InterPro" id="IPR013005">
    <property type="entry name" value="Ribosomal_uL4-like"/>
</dbReference>
<dbReference type="SUPFAM" id="SSF52166">
    <property type="entry name" value="Ribosomal protein L4"/>
    <property type="match status" value="1"/>
</dbReference>
<feature type="region of interest" description="Disordered" evidence="6">
    <location>
        <begin position="42"/>
        <end position="74"/>
    </location>
</feature>
<organism evidence="7 8">
    <name type="scientific">Bermanella marisrubri</name>
    <dbReference type="NCBI Taxonomy" id="207949"/>
    <lineage>
        <taxon>Bacteria</taxon>
        <taxon>Pseudomonadati</taxon>
        <taxon>Pseudomonadota</taxon>
        <taxon>Gammaproteobacteria</taxon>
        <taxon>Oceanospirillales</taxon>
        <taxon>Oceanospirillaceae</taxon>
        <taxon>Bermanella</taxon>
    </lineage>
</organism>
<evidence type="ECO:0000313" key="8">
    <source>
        <dbReference type="Proteomes" id="UP000004263"/>
    </source>
</evidence>
<dbReference type="HOGENOM" id="CLU_041575_5_2_6"/>
<evidence type="ECO:0000313" key="7">
    <source>
        <dbReference type="EMBL" id="EAT11915.1"/>
    </source>
</evidence>
<dbReference type="RefSeq" id="WP_007017864.1">
    <property type="nucleotide sequence ID" value="NZ_CH724115.1"/>
</dbReference>
<comment type="caution">
    <text evidence="7">The sequence shown here is derived from an EMBL/GenBank/DDBJ whole genome shotgun (WGS) entry which is preliminary data.</text>
</comment>
<dbReference type="GO" id="GO:1990904">
    <property type="term" value="C:ribonucleoprotein complex"/>
    <property type="evidence" value="ECO:0007669"/>
    <property type="project" value="UniProtKB-KW"/>
</dbReference>
<dbReference type="Proteomes" id="UP000004263">
    <property type="component" value="Unassembled WGS sequence"/>
</dbReference>
<dbReference type="GO" id="GO:0019843">
    <property type="term" value="F:rRNA binding"/>
    <property type="evidence" value="ECO:0007669"/>
    <property type="project" value="UniProtKB-UniRule"/>
</dbReference>
<evidence type="ECO:0000256" key="3">
    <source>
        <dbReference type="ARBA" id="ARBA00023274"/>
    </source>
</evidence>
<dbReference type="PANTHER" id="PTHR10746">
    <property type="entry name" value="50S RIBOSOMAL PROTEIN L4"/>
    <property type="match status" value="1"/>
</dbReference>
<comment type="function">
    <text evidence="5">One of the primary rRNA binding proteins, this protein initially binds near the 5'-end of the 23S rRNA. It is important during the early stages of 50S assembly. It makes multiple contacts with different domains of the 23S rRNA in the assembled 50S subunit and ribosome.</text>
</comment>
<sequence length="200" mass="21796">MDINVQGGSTVTVSDVAFARDYNESLVHQLVTAYLAGARQGSKAQKNRSDVSGGGAKPWRQKGTGRARAGTSRSPIWRTGGVTFAARPRNYEQKLNKKMYRAAMQAIWSELVRQDRLVVVDSFDVESHKTKAFASKLSDMDLSNVLVVDSEVSQNVYLASRNLPHVAVAEATGVDPVSLVSFEKVLVTVPALKKVEEMLG</sequence>